<evidence type="ECO:0000259" key="4">
    <source>
        <dbReference type="PROSITE" id="PS50923"/>
    </source>
</evidence>
<feature type="disulfide bond" evidence="2">
    <location>
        <begin position="17"/>
        <end position="60"/>
    </location>
</feature>
<keyword evidence="6" id="KW-1185">Reference proteome</keyword>
<keyword evidence="3" id="KW-0472">Membrane</keyword>
<dbReference type="Pfam" id="PF00084">
    <property type="entry name" value="Sushi"/>
    <property type="match status" value="1"/>
</dbReference>
<keyword evidence="2" id="KW-0768">Sushi</keyword>
<dbReference type="SUPFAM" id="SSF57535">
    <property type="entry name" value="Complement control module/SCR domain"/>
    <property type="match status" value="1"/>
</dbReference>
<dbReference type="PANTHER" id="PTHR46879">
    <property type="entry name" value="SUSHI DOMAIN-CONTAINING PROTEIN 3"/>
    <property type="match status" value="1"/>
</dbReference>
<name>A0A674IM25_9SAUR</name>
<dbReference type="PANTHER" id="PTHR46879:SF2">
    <property type="entry name" value="MICROTUBULE-ASSOCIATED SERINE_THREONINE-PROTEIN KINASE 3"/>
    <property type="match status" value="1"/>
</dbReference>
<dbReference type="Proteomes" id="UP000472274">
    <property type="component" value="Unplaced"/>
</dbReference>
<dbReference type="InterPro" id="IPR035976">
    <property type="entry name" value="Sushi/SCR/CCP_sf"/>
</dbReference>
<accession>A0A674IM25</accession>
<reference evidence="5" key="1">
    <citation type="submission" date="2025-08" db="UniProtKB">
        <authorList>
            <consortium name="Ensembl"/>
        </authorList>
    </citation>
    <scope>IDENTIFICATION</scope>
</reference>
<dbReference type="CDD" id="cd00033">
    <property type="entry name" value="CCP"/>
    <property type="match status" value="1"/>
</dbReference>
<keyword evidence="1 2" id="KW-1015">Disulfide bond</keyword>
<reference evidence="5" key="2">
    <citation type="submission" date="2025-09" db="UniProtKB">
        <authorList>
            <consortium name="Ensembl"/>
        </authorList>
    </citation>
    <scope>IDENTIFICATION</scope>
</reference>
<evidence type="ECO:0000256" key="1">
    <source>
        <dbReference type="ARBA" id="ARBA00023157"/>
    </source>
</evidence>
<keyword evidence="3" id="KW-0812">Transmembrane</keyword>
<evidence type="ECO:0000256" key="2">
    <source>
        <dbReference type="PROSITE-ProRule" id="PRU00302"/>
    </source>
</evidence>
<dbReference type="AlphaFoldDB" id="A0A674IM25"/>
<dbReference type="Gene3D" id="2.10.70.10">
    <property type="entry name" value="Complement Module, domain 1"/>
    <property type="match status" value="1"/>
</dbReference>
<dbReference type="PROSITE" id="PS50923">
    <property type="entry name" value="SUSHI"/>
    <property type="match status" value="1"/>
</dbReference>
<proteinExistence type="predicted"/>
<evidence type="ECO:0000256" key="3">
    <source>
        <dbReference type="SAM" id="Phobius"/>
    </source>
</evidence>
<sequence>NQPPADTQCGKFQPKQCVTLLPPPYGSYYIEKGTGLSLGSVIVYWCREGYQLVGSEKLACLIRDRTSYWSHPAPHCEGKPLDKGFRVAVIASLISGVIILTMSVSFAACCLRDRLLRNRRLMGKAATAVASLTRAQLALISGLWARS</sequence>
<comment type="caution">
    <text evidence="2">Lacks conserved residue(s) required for the propagation of feature annotation.</text>
</comment>
<evidence type="ECO:0000313" key="5">
    <source>
        <dbReference type="Ensembl" id="ENSTMTP00000009950.1"/>
    </source>
</evidence>
<dbReference type="InterPro" id="IPR053067">
    <property type="entry name" value="SUSD3"/>
</dbReference>
<keyword evidence="3" id="KW-1133">Transmembrane helix</keyword>
<dbReference type="Ensembl" id="ENSTMTT00000010284.1">
    <property type="protein sequence ID" value="ENSTMTP00000009950.1"/>
    <property type="gene ID" value="ENSTMTG00000007246.1"/>
</dbReference>
<feature type="domain" description="Sushi" evidence="4">
    <location>
        <begin position="15"/>
        <end position="78"/>
    </location>
</feature>
<dbReference type="GeneTree" id="ENSGT01110000267943"/>
<organism evidence="5 6">
    <name type="scientific">Terrapene triunguis</name>
    <name type="common">Three-toed box turtle</name>
    <dbReference type="NCBI Taxonomy" id="2587831"/>
    <lineage>
        <taxon>Eukaryota</taxon>
        <taxon>Metazoa</taxon>
        <taxon>Chordata</taxon>
        <taxon>Craniata</taxon>
        <taxon>Vertebrata</taxon>
        <taxon>Euteleostomi</taxon>
        <taxon>Archelosauria</taxon>
        <taxon>Testudinata</taxon>
        <taxon>Testudines</taxon>
        <taxon>Cryptodira</taxon>
        <taxon>Durocryptodira</taxon>
        <taxon>Testudinoidea</taxon>
        <taxon>Emydidae</taxon>
        <taxon>Terrapene</taxon>
    </lineage>
</organism>
<feature type="transmembrane region" description="Helical" evidence="3">
    <location>
        <begin position="87"/>
        <end position="111"/>
    </location>
</feature>
<dbReference type="InterPro" id="IPR000436">
    <property type="entry name" value="Sushi_SCR_CCP_dom"/>
</dbReference>
<evidence type="ECO:0000313" key="6">
    <source>
        <dbReference type="Proteomes" id="UP000472274"/>
    </source>
</evidence>
<dbReference type="InParanoid" id="A0A674IM25"/>
<protein>
    <recommendedName>
        <fullName evidence="4">Sushi domain-containing protein</fullName>
    </recommendedName>
</protein>
<dbReference type="SMART" id="SM00032">
    <property type="entry name" value="CCP"/>
    <property type="match status" value="1"/>
</dbReference>